<reference evidence="3" key="1">
    <citation type="submission" date="2020-05" db="EMBL/GenBank/DDBJ databases">
        <authorList>
            <person name="Chiriac C."/>
            <person name="Salcher M."/>
            <person name="Ghai R."/>
            <person name="Kavagutti S V."/>
        </authorList>
    </citation>
    <scope>NUCLEOTIDE SEQUENCE</scope>
</reference>
<evidence type="ECO:0000313" key="2">
    <source>
        <dbReference type="EMBL" id="CAB5024363.1"/>
    </source>
</evidence>
<dbReference type="Gene3D" id="3.40.630.30">
    <property type="match status" value="1"/>
</dbReference>
<dbReference type="EMBL" id="CAFBPN010000057">
    <property type="protein sequence ID" value="CAB5024363.1"/>
    <property type="molecule type" value="Genomic_DNA"/>
</dbReference>
<evidence type="ECO:0000313" key="3">
    <source>
        <dbReference type="EMBL" id="CAB5064507.1"/>
    </source>
</evidence>
<gene>
    <name evidence="2" type="ORF">UFOPK4098_01045</name>
    <name evidence="3" type="ORF">UFOPK4347_00756</name>
</gene>
<accession>A0A6J7UKE9</accession>
<sequence>MTLPPHFHIAVASTQDILPIRMKVLREGTPSQDPRYTEDDWEITMHLALYKDDEIVGTSSWLAKTFPLPHTHSNHFDTQLRGMAIDQSLQSTGLGAELLLYGIQVAQGNGAGIVWARARDSALKFYERNGFTAVGDAFIDEATGMSHHLVYFPCA</sequence>
<dbReference type="EMBL" id="CAFBQU010000015">
    <property type="protein sequence ID" value="CAB5064507.1"/>
    <property type="molecule type" value="Genomic_DNA"/>
</dbReference>
<proteinExistence type="predicted"/>
<feature type="domain" description="N-acetyltransferase" evidence="1">
    <location>
        <begin position="1"/>
        <end position="150"/>
    </location>
</feature>
<dbReference type="PROSITE" id="PS51186">
    <property type="entry name" value="GNAT"/>
    <property type="match status" value="1"/>
</dbReference>
<dbReference type="InterPro" id="IPR016181">
    <property type="entry name" value="Acyl_CoA_acyltransferase"/>
</dbReference>
<organism evidence="3">
    <name type="scientific">freshwater metagenome</name>
    <dbReference type="NCBI Taxonomy" id="449393"/>
    <lineage>
        <taxon>unclassified sequences</taxon>
        <taxon>metagenomes</taxon>
        <taxon>ecological metagenomes</taxon>
    </lineage>
</organism>
<dbReference type="SUPFAM" id="SSF55729">
    <property type="entry name" value="Acyl-CoA N-acyltransferases (Nat)"/>
    <property type="match status" value="1"/>
</dbReference>
<name>A0A6J7UKE9_9ZZZZ</name>
<dbReference type="InterPro" id="IPR000182">
    <property type="entry name" value="GNAT_dom"/>
</dbReference>
<protein>
    <submittedName>
        <fullName evidence="3">Unannotated protein</fullName>
    </submittedName>
</protein>
<dbReference type="Pfam" id="PF00583">
    <property type="entry name" value="Acetyltransf_1"/>
    <property type="match status" value="1"/>
</dbReference>
<dbReference type="GO" id="GO:0016747">
    <property type="term" value="F:acyltransferase activity, transferring groups other than amino-acyl groups"/>
    <property type="evidence" value="ECO:0007669"/>
    <property type="project" value="InterPro"/>
</dbReference>
<evidence type="ECO:0000259" key="1">
    <source>
        <dbReference type="PROSITE" id="PS51186"/>
    </source>
</evidence>
<dbReference type="AlphaFoldDB" id="A0A6J7UKE9"/>